<comment type="caution">
    <text evidence="4">The sequence shown here is derived from an EMBL/GenBank/DDBJ whole genome shotgun (WGS) entry which is preliminary data.</text>
</comment>
<dbReference type="Proteomes" id="UP001596138">
    <property type="component" value="Unassembled WGS sequence"/>
</dbReference>
<reference evidence="5" key="1">
    <citation type="journal article" date="2019" name="Int. J. Syst. Evol. Microbiol.">
        <title>The Global Catalogue of Microorganisms (GCM) 10K type strain sequencing project: providing services to taxonomists for standard genome sequencing and annotation.</title>
        <authorList>
            <consortium name="The Broad Institute Genomics Platform"/>
            <consortium name="The Broad Institute Genome Sequencing Center for Infectious Disease"/>
            <person name="Wu L."/>
            <person name="Ma J."/>
        </authorList>
    </citation>
    <scope>NUCLEOTIDE SEQUENCE [LARGE SCALE GENOMIC DNA]</scope>
    <source>
        <strain evidence="5">CGMCC 4.7317</strain>
    </source>
</reference>
<keyword evidence="1" id="KW-0479">Metal-binding</keyword>
<feature type="transmembrane region" description="Helical" evidence="2">
    <location>
        <begin position="327"/>
        <end position="352"/>
    </location>
</feature>
<gene>
    <name evidence="4" type="ORF">ACFQGU_13195</name>
</gene>
<dbReference type="Gene3D" id="2.60.40.420">
    <property type="entry name" value="Cupredoxins - blue copper proteins"/>
    <property type="match status" value="1"/>
</dbReference>
<dbReference type="EMBL" id="JBHSTI010000008">
    <property type="protein sequence ID" value="MFC6238838.1"/>
    <property type="molecule type" value="Genomic_DNA"/>
</dbReference>
<keyword evidence="2" id="KW-0812">Transmembrane</keyword>
<sequence>MAGSTTSAHEVRVPVAGMTCRACETRVTKALRRVPGVLDAEVSVRRGTAVLTVADGAAAPDLDARVSAAVEKAGYRVGREPWISDDVTVWREAVVAVALVAVGAVLLAFFGVPDLVAESTSTSSGSLLVVLLVGLAAGVSTCMALVGGLVLAVSASHAASVTYEDGRPTRGSLRPHLVFQGGRIVGFAVLGAALGAIGAQLGLPEKAQAVLTLAVALVMAVLGLRLLRISPRLAAWSPSLPPSLGRRLGIEERSGLPYSDTRTAVLGALTFFLPCGFTQAIQLYAMTTGSALTAGVTMAVFAIGTAPGLLAVAGLPRLGSAKVRQQVLAITGALLVAFALVNAQGAAGLLGWTQGRSDVPTAITPNVVVGAGTQTVTMEQTTRGYVPATTVVAPGVPIRWEITSVSDLSCAAYMRGVSWEWRTNLRTGPNVVTLPPLAAGERYDFACVMGMYSGTLVAAAA</sequence>
<feature type="domain" description="HMA" evidence="3">
    <location>
        <begin position="9"/>
        <end position="78"/>
    </location>
</feature>
<dbReference type="Pfam" id="PF13386">
    <property type="entry name" value="DsbD_2"/>
    <property type="match status" value="1"/>
</dbReference>
<keyword evidence="2" id="KW-1133">Transmembrane helix</keyword>
<evidence type="ECO:0000256" key="2">
    <source>
        <dbReference type="SAM" id="Phobius"/>
    </source>
</evidence>
<dbReference type="InterPro" id="IPR008972">
    <property type="entry name" value="Cupredoxin"/>
</dbReference>
<dbReference type="InterPro" id="IPR006121">
    <property type="entry name" value="HMA_dom"/>
</dbReference>
<feature type="transmembrane region" description="Helical" evidence="2">
    <location>
        <begin position="89"/>
        <end position="110"/>
    </location>
</feature>
<evidence type="ECO:0000313" key="5">
    <source>
        <dbReference type="Proteomes" id="UP001596138"/>
    </source>
</evidence>
<feature type="transmembrane region" description="Helical" evidence="2">
    <location>
        <begin position="184"/>
        <end position="203"/>
    </location>
</feature>
<name>A0ABW1T491_9ACTN</name>
<dbReference type="CDD" id="cd00371">
    <property type="entry name" value="HMA"/>
    <property type="match status" value="1"/>
</dbReference>
<dbReference type="PANTHER" id="PTHR42208:SF1">
    <property type="entry name" value="HEAVY METAL TRANSPORTER"/>
    <property type="match status" value="1"/>
</dbReference>
<dbReference type="InterPro" id="IPR017969">
    <property type="entry name" value="Heavy-metal-associated_CS"/>
</dbReference>
<keyword evidence="2" id="KW-0472">Membrane</keyword>
<accession>A0ABW1T491</accession>
<dbReference type="RefSeq" id="WP_386767395.1">
    <property type="nucleotide sequence ID" value="NZ_JBHSTI010000008.1"/>
</dbReference>
<feature type="transmembrane region" description="Helical" evidence="2">
    <location>
        <begin position="209"/>
        <end position="227"/>
    </location>
</feature>
<feature type="transmembrane region" description="Helical" evidence="2">
    <location>
        <begin position="291"/>
        <end position="315"/>
    </location>
</feature>
<dbReference type="Pfam" id="PF00403">
    <property type="entry name" value="HMA"/>
    <property type="match status" value="1"/>
</dbReference>
<feature type="transmembrane region" description="Helical" evidence="2">
    <location>
        <begin position="130"/>
        <end position="163"/>
    </location>
</feature>
<keyword evidence="5" id="KW-1185">Reference proteome</keyword>
<dbReference type="PROSITE" id="PS01047">
    <property type="entry name" value="HMA_1"/>
    <property type="match status" value="1"/>
</dbReference>
<dbReference type="Gene3D" id="3.30.70.100">
    <property type="match status" value="1"/>
</dbReference>
<dbReference type="InterPro" id="IPR036163">
    <property type="entry name" value="HMA_dom_sf"/>
</dbReference>
<organism evidence="4 5">
    <name type="scientific">Longivirga aurantiaca</name>
    <dbReference type="NCBI Taxonomy" id="1837743"/>
    <lineage>
        <taxon>Bacteria</taxon>
        <taxon>Bacillati</taxon>
        <taxon>Actinomycetota</taxon>
        <taxon>Actinomycetes</taxon>
        <taxon>Sporichthyales</taxon>
        <taxon>Sporichthyaceae</taxon>
        <taxon>Longivirga</taxon>
    </lineage>
</organism>
<proteinExistence type="predicted"/>
<evidence type="ECO:0000259" key="3">
    <source>
        <dbReference type="PROSITE" id="PS50846"/>
    </source>
</evidence>
<feature type="transmembrane region" description="Helical" evidence="2">
    <location>
        <begin position="263"/>
        <end position="285"/>
    </location>
</feature>
<evidence type="ECO:0000256" key="1">
    <source>
        <dbReference type="ARBA" id="ARBA00022723"/>
    </source>
</evidence>
<evidence type="ECO:0000313" key="4">
    <source>
        <dbReference type="EMBL" id="MFC6238838.1"/>
    </source>
</evidence>
<dbReference type="PANTHER" id="PTHR42208">
    <property type="entry name" value="HEAVY METAL TRANSPORTER-RELATED"/>
    <property type="match status" value="1"/>
</dbReference>
<dbReference type="PROSITE" id="PS50846">
    <property type="entry name" value="HMA_2"/>
    <property type="match status" value="1"/>
</dbReference>
<protein>
    <submittedName>
        <fullName evidence="4">Sulfite exporter TauE/SafE family protein</fullName>
    </submittedName>
</protein>
<dbReference type="SUPFAM" id="SSF55008">
    <property type="entry name" value="HMA, heavy metal-associated domain"/>
    <property type="match status" value="1"/>
</dbReference>
<dbReference type="InterPro" id="IPR039447">
    <property type="entry name" value="UreH-like_TM_dom"/>
</dbReference>